<name>A0ABN9Z6T9_PIPNA</name>
<evidence type="ECO:0000313" key="1">
    <source>
        <dbReference type="EMBL" id="CAK6434057.1"/>
    </source>
</evidence>
<dbReference type="Proteomes" id="UP001314169">
    <property type="component" value="Chromosome 10"/>
</dbReference>
<dbReference type="EMBL" id="OY882867">
    <property type="protein sequence ID" value="CAK6434057.1"/>
    <property type="molecule type" value="Genomic_DNA"/>
</dbReference>
<organism evidence="1 2">
    <name type="scientific">Pipistrellus nathusii</name>
    <name type="common">Nathusius' pipistrelle</name>
    <dbReference type="NCBI Taxonomy" id="59473"/>
    <lineage>
        <taxon>Eukaryota</taxon>
        <taxon>Metazoa</taxon>
        <taxon>Chordata</taxon>
        <taxon>Craniata</taxon>
        <taxon>Vertebrata</taxon>
        <taxon>Euteleostomi</taxon>
        <taxon>Mammalia</taxon>
        <taxon>Eutheria</taxon>
        <taxon>Laurasiatheria</taxon>
        <taxon>Chiroptera</taxon>
        <taxon>Yangochiroptera</taxon>
        <taxon>Vespertilionidae</taxon>
        <taxon>Pipistrellus</taxon>
    </lineage>
</organism>
<keyword evidence="2" id="KW-1185">Reference proteome</keyword>
<evidence type="ECO:0000313" key="2">
    <source>
        <dbReference type="Proteomes" id="UP001314169"/>
    </source>
</evidence>
<reference evidence="1" key="1">
    <citation type="submission" date="2023-12" db="EMBL/GenBank/DDBJ databases">
        <authorList>
            <person name="Brown T."/>
        </authorList>
    </citation>
    <scope>NUCLEOTIDE SEQUENCE</scope>
</reference>
<protein>
    <submittedName>
        <fullName evidence="1">Uncharacterized protein</fullName>
    </submittedName>
</protein>
<gene>
    <name evidence="1" type="ORF">MPIPNATIZW_LOCUS2363</name>
</gene>
<proteinExistence type="predicted"/>
<sequence length="103" mass="11950">MLQLLHISQIVNHNFTSVSFWSNILRSRKVLQVTFLKKINVLFSNEIFISCSDPINIVSLVLVLVILDEYFSNICGHFYWEGARLSHLQLHTKGVFSQLLFLI</sequence>
<accession>A0ABN9Z6T9</accession>